<keyword evidence="13" id="KW-1185">Reference proteome</keyword>
<dbReference type="PANTHER" id="PTHR10134">
    <property type="entry name" value="CYTOCHROME B-C1 COMPLEX SUBUNIT RIESKE, MITOCHONDRIAL"/>
    <property type="match status" value="1"/>
</dbReference>
<dbReference type="GO" id="GO:0004497">
    <property type="term" value="F:monooxygenase activity"/>
    <property type="evidence" value="ECO:0007669"/>
    <property type="project" value="UniProtKB-ARBA"/>
</dbReference>
<evidence type="ECO:0000256" key="6">
    <source>
        <dbReference type="ARBA" id="ARBA00023014"/>
    </source>
</evidence>
<keyword evidence="4" id="KW-0479">Metal-binding</keyword>
<evidence type="ECO:0000256" key="10">
    <source>
        <dbReference type="SAM" id="MobiDB-lite"/>
    </source>
</evidence>
<evidence type="ECO:0000256" key="5">
    <source>
        <dbReference type="ARBA" id="ARBA00023004"/>
    </source>
</evidence>
<dbReference type="GO" id="GO:0046872">
    <property type="term" value="F:metal ion binding"/>
    <property type="evidence" value="ECO:0007669"/>
    <property type="project" value="UniProtKB-KW"/>
</dbReference>
<dbReference type="EMBL" id="JACHDO010000001">
    <property type="protein sequence ID" value="MBB5495286.1"/>
    <property type="molecule type" value="Genomic_DNA"/>
</dbReference>
<evidence type="ECO:0000256" key="3">
    <source>
        <dbReference type="ARBA" id="ARBA00022714"/>
    </source>
</evidence>
<dbReference type="AlphaFoldDB" id="A0A840WUQ9"/>
<keyword evidence="7" id="KW-1015">Disulfide bond</keyword>
<evidence type="ECO:0000313" key="13">
    <source>
        <dbReference type="Proteomes" id="UP000579647"/>
    </source>
</evidence>
<evidence type="ECO:0000256" key="7">
    <source>
        <dbReference type="ARBA" id="ARBA00023157"/>
    </source>
</evidence>
<dbReference type="SUPFAM" id="SSF50022">
    <property type="entry name" value="ISP domain"/>
    <property type="match status" value="1"/>
</dbReference>
<dbReference type="FunFam" id="2.102.10.10:FF:000016">
    <property type="entry name" value="Nitrite reductase/ring-hydroxylating ferredoxin subunit"/>
    <property type="match status" value="1"/>
</dbReference>
<dbReference type="InterPro" id="IPR036922">
    <property type="entry name" value="Rieske_2Fe-2S_sf"/>
</dbReference>
<evidence type="ECO:0000259" key="11">
    <source>
        <dbReference type="PROSITE" id="PS51296"/>
    </source>
</evidence>
<sequence length="161" mass="16328">MCDCRKPPAESVSVVPEVSRRSVFGVAGGGAVVGVVTACGGGDDTANGGDPTDGGNGADDTDPADVDAPIASTDEVPVGEGAVFSEHEVVVTQPEEGTFRAFSTRCTHEGCPVDQVSDGQIQCPCHGSRFSIEDGSPVEGPAESPLEEIQIRVDGDSIVLA</sequence>
<reference evidence="12 13" key="1">
    <citation type="submission" date="2020-08" db="EMBL/GenBank/DDBJ databases">
        <title>Sequencing the genomes of 1000 actinobacteria strains.</title>
        <authorList>
            <person name="Klenk H.-P."/>
        </authorList>
    </citation>
    <scope>NUCLEOTIDE SEQUENCE [LARGE SCALE GENOMIC DNA]</scope>
    <source>
        <strain evidence="12 13">DSM 44598</strain>
    </source>
</reference>
<name>A0A840WUQ9_9ACTN</name>
<accession>A0A840WUQ9</accession>
<dbReference type="Pfam" id="PF00355">
    <property type="entry name" value="Rieske"/>
    <property type="match status" value="1"/>
</dbReference>
<dbReference type="GO" id="GO:0016705">
    <property type="term" value="F:oxidoreductase activity, acting on paired donors, with incorporation or reduction of molecular oxygen"/>
    <property type="evidence" value="ECO:0007669"/>
    <property type="project" value="UniProtKB-ARBA"/>
</dbReference>
<evidence type="ECO:0000256" key="2">
    <source>
        <dbReference type="ARBA" id="ARBA00015816"/>
    </source>
</evidence>
<evidence type="ECO:0000256" key="8">
    <source>
        <dbReference type="ARBA" id="ARBA00029586"/>
    </source>
</evidence>
<evidence type="ECO:0000256" key="9">
    <source>
        <dbReference type="ARBA" id="ARBA00034078"/>
    </source>
</evidence>
<protein>
    <recommendedName>
        <fullName evidence="2">Cytochrome bc1 complex Rieske iron-sulfur subunit</fullName>
    </recommendedName>
    <alternativeName>
        <fullName evidence="8">Cytochrome bc1 reductase complex subunit QcrA</fullName>
    </alternativeName>
</protein>
<dbReference type="PRINTS" id="PR00162">
    <property type="entry name" value="RIESKE"/>
</dbReference>
<evidence type="ECO:0000256" key="4">
    <source>
        <dbReference type="ARBA" id="ARBA00022723"/>
    </source>
</evidence>
<keyword evidence="6" id="KW-0411">Iron-sulfur</keyword>
<dbReference type="GO" id="GO:0016020">
    <property type="term" value="C:membrane"/>
    <property type="evidence" value="ECO:0007669"/>
    <property type="project" value="InterPro"/>
</dbReference>
<keyword evidence="3" id="KW-0001">2Fe-2S</keyword>
<dbReference type="InterPro" id="IPR014349">
    <property type="entry name" value="Rieske_Fe-S_prot"/>
</dbReference>
<evidence type="ECO:0000313" key="12">
    <source>
        <dbReference type="EMBL" id="MBB5495286.1"/>
    </source>
</evidence>
<comment type="cofactor">
    <cofactor evidence="9">
        <name>[2Fe-2S] cluster</name>
        <dbReference type="ChEBI" id="CHEBI:190135"/>
    </cofactor>
</comment>
<dbReference type="PROSITE" id="PS51296">
    <property type="entry name" value="RIESKE"/>
    <property type="match status" value="1"/>
</dbReference>
<dbReference type="GO" id="GO:0051537">
    <property type="term" value="F:2 iron, 2 sulfur cluster binding"/>
    <property type="evidence" value="ECO:0007669"/>
    <property type="project" value="UniProtKB-KW"/>
</dbReference>
<dbReference type="CDD" id="cd03467">
    <property type="entry name" value="Rieske"/>
    <property type="match status" value="1"/>
</dbReference>
<dbReference type="InterPro" id="IPR005805">
    <property type="entry name" value="Rieske_Fe-S_prot_C"/>
</dbReference>
<comment type="caution">
    <text evidence="12">The sequence shown here is derived from an EMBL/GenBank/DDBJ whole genome shotgun (WGS) entry which is preliminary data.</text>
</comment>
<gene>
    <name evidence="12" type="ORF">HNR07_006423</name>
</gene>
<dbReference type="Proteomes" id="UP000579647">
    <property type="component" value="Unassembled WGS sequence"/>
</dbReference>
<feature type="domain" description="Rieske" evidence="11">
    <location>
        <begin position="67"/>
        <end position="160"/>
    </location>
</feature>
<comment type="function">
    <text evidence="1">Iron-sulfur subunit of the cytochrome bc1 complex, an essential component of the respiratory electron transport chain required for ATP synthesis. The bc1 complex catalyzes the oxidation of menaquinol and the reduction of cytochrome c in the respiratory chain. The bc1 complex operates through a Q-cycle mechanism that couples electron transfer to generation of the proton gradient that drives ATP synthesis.</text>
</comment>
<dbReference type="Gene3D" id="2.102.10.10">
    <property type="entry name" value="Rieske [2Fe-2S] iron-sulphur domain"/>
    <property type="match status" value="1"/>
</dbReference>
<feature type="region of interest" description="Disordered" evidence="10">
    <location>
        <begin position="44"/>
        <end position="79"/>
    </location>
</feature>
<organism evidence="12 13">
    <name type="scientific">Nocardiopsis metallicus</name>
    <dbReference type="NCBI Taxonomy" id="179819"/>
    <lineage>
        <taxon>Bacteria</taxon>
        <taxon>Bacillati</taxon>
        <taxon>Actinomycetota</taxon>
        <taxon>Actinomycetes</taxon>
        <taxon>Streptosporangiales</taxon>
        <taxon>Nocardiopsidaceae</taxon>
        <taxon>Nocardiopsis</taxon>
    </lineage>
</organism>
<proteinExistence type="predicted"/>
<keyword evidence="5" id="KW-0408">Iron</keyword>
<dbReference type="RefSeq" id="WP_184369884.1">
    <property type="nucleotide sequence ID" value="NZ_BAAAKM010000030.1"/>
</dbReference>
<dbReference type="InterPro" id="IPR017941">
    <property type="entry name" value="Rieske_2Fe-2S"/>
</dbReference>
<evidence type="ECO:0000256" key="1">
    <source>
        <dbReference type="ARBA" id="ARBA00002494"/>
    </source>
</evidence>